<comment type="caution">
    <text evidence="8">The sequence shown here is derived from an EMBL/GenBank/DDBJ whole genome shotgun (WGS) entry which is preliminary data.</text>
</comment>
<organism evidence="8 9">
    <name type="scientific">Oryza meyeriana var. granulata</name>
    <dbReference type="NCBI Taxonomy" id="110450"/>
    <lineage>
        <taxon>Eukaryota</taxon>
        <taxon>Viridiplantae</taxon>
        <taxon>Streptophyta</taxon>
        <taxon>Embryophyta</taxon>
        <taxon>Tracheophyta</taxon>
        <taxon>Spermatophyta</taxon>
        <taxon>Magnoliopsida</taxon>
        <taxon>Liliopsida</taxon>
        <taxon>Poales</taxon>
        <taxon>Poaceae</taxon>
        <taxon>BOP clade</taxon>
        <taxon>Oryzoideae</taxon>
        <taxon>Oryzeae</taxon>
        <taxon>Oryzinae</taxon>
        <taxon>Oryza</taxon>
        <taxon>Oryza meyeriana</taxon>
    </lineage>
</organism>
<dbReference type="Pfam" id="PF18052">
    <property type="entry name" value="Rx_N"/>
    <property type="match status" value="1"/>
</dbReference>
<keyword evidence="4" id="KW-0547">Nucleotide-binding</keyword>
<dbReference type="InterPro" id="IPR041118">
    <property type="entry name" value="Rx_N"/>
</dbReference>
<evidence type="ECO:0000259" key="7">
    <source>
        <dbReference type="Pfam" id="PF18052"/>
    </source>
</evidence>
<proteinExistence type="inferred from homology"/>
<feature type="coiled-coil region" evidence="6">
    <location>
        <begin position="21"/>
        <end position="55"/>
    </location>
</feature>
<dbReference type="Gene3D" id="1.20.5.4130">
    <property type="match status" value="1"/>
</dbReference>
<keyword evidence="9" id="KW-1185">Reference proteome</keyword>
<evidence type="ECO:0000256" key="1">
    <source>
        <dbReference type="ARBA" id="ARBA00008894"/>
    </source>
</evidence>
<keyword evidence="2" id="KW-0433">Leucine-rich repeat</keyword>
<dbReference type="Proteomes" id="UP000479710">
    <property type="component" value="Unassembled WGS sequence"/>
</dbReference>
<evidence type="ECO:0000313" key="8">
    <source>
        <dbReference type="EMBL" id="KAF0931799.1"/>
    </source>
</evidence>
<dbReference type="OrthoDB" id="692472at2759"/>
<dbReference type="EMBL" id="SPHZ02000001">
    <property type="protein sequence ID" value="KAF0931799.1"/>
    <property type="molecule type" value="Genomic_DNA"/>
</dbReference>
<dbReference type="PANTHER" id="PTHR33377">
    <property type="entry name" value="OS10G0134700 PROTEIN-RELATED"/>
    <property type="match status" value="1"/>
</dbReference>
<reference evidence="8 9" key="1">
    <citation type="submission" date="2019-11" db="EMBL/GenBank/DDBJ databases">
        <title>Whole genome sequence of Oryza granulata.</title>
        <authorList>
            <person name="Li W."/>
        </authorList>
    </citation>
    <scope>NUCLEOTIDE SEQUENCE [LARGE SCALE GENOMIC DNA]</scope>
    <source>
        <strain evidence="9">cv. Menghai</strain>
        <tissue evidence="8">Leaf</tissue>
    </source>
</reference>
<comment type="similarity">
    <text evidence="1">Belongs to the disease resistance NB-LRR family.</text>
</comment>
<dbReference type="AlphaFoldDB" id="A0A6G1F4M5"/>
<protein>
    <recommendedName>
        <fullName evidence="7">Disease resistance N-terminal domain-containing protein</fullName>
    </recommendedName>
</protein>
<evidence type="ECO:0000313" key="9">
    <source>
        <dbReference type="Proteomes" id="UP000479710"/>
    </source>
</evidence>
<evidence type="ECO:0000256" key="5">
    <source>
        <dbReference type="ARBA" id="ARBA00022821"/>
    </source>
</evidence>
<dbReference type="PANTHER" id="PTHR33377:SF36">
    <property type="entry name" value="OS01G0720900 PROTEIN"/>
    <property type="match status" value="1"/>
</dbReference>
<evidence type="ECO:0000256" key="2">
    <source>
        <dbReference type="ARBA" id="ARBA00022614"/>
    </source>
</evidence>
<dbReference type="GO" id="GO:0000166">
    <property type="term" value="F:nucleotide binding"/>
    <property type="evidence" value="ECO:0007669"/>
    <property type="project" value="UniProtKB-KW"/>
</dbReference>
<evidence type="ECO:0000256" key="4">
    <source>
        <dbReference type="ARBA" id="ARBA00022741"/>
    </source>
</evidence>
<feature type="domain" description="Disease resistance N-terminal" evidence="7">
    <location>
        <begin position="9"/>
        <end position="91"/>
    </location>
</feature>
<keyword evidence="3" id="KW-0677">Repeat</keyword>
<name>A0A6G1F4M5_9ORYZ</name>
<evidence type="ECO:0000256" key="6">
    <source>
        <dbReference type="SAM" id="Coils"/>
    </source>
</evidence>
<keyword evidence="5" id="KW-0611">Plant defense</keyword>
<keyword evidence="6" id="KW-0175">Coiled coil</keyword>
<sequence length="119" mass="13592">MDTFCSAVLGDLLSRYISFVIDRYYSQQQGVEEDLQQLQRMLLRIQTVVEEANGRSITNQGMLLQLKMMTDVMYRGYYFLDNFKYRVAPGQLPAIGKLHVWPSSRTGEDNQLLAGTASS</sequence>
<gene>
    <name evidence="8" type="ORF">E2562_005771</name>
</gene>
<dbReference type="GO" id="GO:0006952">
    <property type="term" value="P:defense response"/>
    <property type="evidence" value="ECO:0007669"/>
    <property type="project" value="UniProtKB-KW"/>
</dbReference>
<evidence type="ECO:0000256" key="3">
    <source>
        <dbReference type="ARBA" id="ARBA00022737"/>
    </source>
</evidence>
<accession>A0A6G1F4M5</accession>